<comment type="caution">
    <text evidence="2">The sequence shown here is derived from an EMBL/GenBank/DDBJ whole genome shotgun (WGS) entry which is preliminary data.</text>
</comment>
<dbReference type="AlphaFoldDB" id="A0A9K3CVH5"/>
<feature type="region of interest" description="Disordered" evidence="1">
    <location>
        <begin position="341"/>
        <end position="389"/>
    </location>
</feature>
<evidence type="ECO:0000313" key="2">
    <source>
        <dbReference type="EMBL" id="GIQ82354.1"/>
    </source>
</evidence>
<keyword evidence="3" id="KW-1185">Reference proteome</keyword>
<dbReference type="Proteomes" id="UP000265618">
    <property type="component" value="Unassembled WGS sequence"/>
</dbReference>
<name>A0A9K3CVH5_9EUKA</name>
<proteinExistence type="predicted"/>
<gene>
    <name evidence="2" type="ORF">KIPB_003473</name>
</gene>
<accession>A0A9K3CVH5</accession>
<protein>
    <submittedName>
        <fullName evidence="2">Uncharacterized protein</fullName>
    </submittedName>
</protein>
<feature type="non-terminal residue" evidence="2">
    <location>
        <position position="431"/>
    </location>
</feature>
<reference evidence="2 3" key="1">
    <citation type="journal article" date="2018" name="PLoS ONE">
        <title>The draft genome of Kipferlia bialata reveals reductive genome evolution in fornicate parasites.</title>
        <authorList>
            <person name="Tanifuji G."/>
            <person name="Takabayashi S."/>
            <person name="Kume K."/>
            <person name="Takagi M."/>
            <person name="Nakayama T."/>
            <person name="Kamikawa R."/>
            <person name="Inagaki Y."/>
            <person name="Hashimoto T."/>
        </authorList>
    </citation>
    <scope>NUCLEOTIDE SEQUENCE [LARGE SCALE GENOMIC DNA]</scope>
    <source>
        <strain evidence="2">NY0173</strain>
    </source>
</reference>
<evidence type="ECO:0000313" key="3">
    <source>
        <dbReference type="Proteomes" id="UP000265618"/>
    </source>
</evidence>
<organism evidence="2 3">
    <name type="scientific">Kipferlia bialata</name>
    <dbReference type="NCBI Taxonomy" id="797122"/>
    <lineage>
        <taxon>Eukaryota</taxon>
        <taxon>Metamonada</taxon>
        <taxon>Carpediemonas-like organisms</taxon>
        <taxon>Kipferlia</taxon>
    </lineage>
</organism>
<dbReference type="EMBL" id="BDIP01000669">
    <property type="protein sequence ID" value="GIQ82354.1"/>
    <property type="molecule type" value="Genomic_DNA"/>
</dbReference>
<feature type="region of interest" description="Disordered" evidence="1">
    <location>
        <begin position="201"/>
        <end position="231"/>
    </location>
</feature>
<feature type="compositionally biased region" description="Polar residues" evidence="1">
    <location>
        <begin position="220"/>
        <end position="231"/>
    </location>
</feature>
<feature type="compositionally biased region" description="Pro residues" evidence="1">
    <location>
        <begin position="372"/>
        <end position="387"/>
    </location>
</feature>
<evidence type="ECO:0000256" key="1">
    <source>
        <dbReference type="SAM" id="MobiDB-lite"/>
    </source>
</evidence>
<sequence>MTSPSFPKEPKAQMLRRRYQEMREATKAAGGQVLTQRDRWNTPAHSRLLIISRICINQHVTSPKKEGPTALRAVMGYPPMCHKTVRYVHRKLAGVTTPGGSGNNNDNRLSLASEALRWITDVARMTSPRDLAVCEMVRESLLRPCGRQYLRGEAAALHDTIMIWAIVCDHCYYYDPASSLSGPLGERVCTLTERGEAALSSLRAPLPSDPHSVPDLSDLSPDTNNGTDTSTPVRLRRVRLRRVLLSGLWAEGAGGEAGIGGHQLLHAAACLGRLDMQKCAYATDTCNRVDELRVLLHRLDTADWTTDPKCYTDAARALDLALGRGVSPASASAPPIPVGVTLTEHYHTGSGSTKPSFPPAQSPSPRDTNPPSITPPASTPPSLPEPFFPIHNATPASGTGAFLGLCGVPPIPVPPPIPPDEVCCPIREHPT</sequence>